<proteinExistence type="predicted"/>
<sequence>MFEKLNLFKKNKREDNLGKYYKEEFPEGKPKTEEDPYVKTIINELGGEEIFDEDISPEEKGVRIKEVERYKKERN</sequence>
<protein>
    <submittedName>
        <fullName evidence="1">Uncharacterized protein</fullName>
    </submittedName>
</protein>
<reference evidence="1 2" key="1">
    <citation type="journal article" date="2016" name="Nat. Commun.">
        <title>Thousands of microbial genomes shed light on interconnected biogeochemical processes in an aquifer system.</title>
        <authorList>
            <person name="Anantharaman K."/>
            <person name="Brown C.T."/>
            <person name="Hug L.A."/>
            <person name="Sharon I."/>
            <person name="Castelle C.J."/>
            <person name="Probst A.J."/>
            <person name="Thomas B.C."/>
            <person name="Singh A."/>
            <person name="Wilkins M.J."/>
            <person name="Karaoz U."/>
            <person name="Brodie E.L."/>
            <person name="Williams K.H."/>
            <person name="Hubbard S.S."/>
            <person name="Banfield J.F."/>
        </authorList>
    </citation>
    <scope>NUCLEOTIDE SEQUENCE [LARGE SCALE GENOMIC DNA]</scope>
</reference>
<organism evidence="1 2">
    <name type="scientific">Candidatus Wolfebacteria bacterium RIFCSPHIGHO2_01_FULL_48_22</name>
    <dbReference type="NCBI Taxonomy" id="1802555"/>
    <lineage>
        <taxon>Bacteria</taxon>
        <taxon>Candidatus Wolfeibacteriota</taxon>
    </lineage>
</organism>
<dbReference type="Proteomes" id="UP000177029">
    <property type="component" value="Unassembled WGS sequence"/>
</dbReference>
<comment type="caution">
    <text evidence="1">The sequence shown here is derived from an EMBL/GenBank/DDBJ whole genome shotgun (WGS) entry which is preliminary data.</text>
</comment>
<name>A0A1F8DNW8_9BACT</name>
<accession>A0A1F8DNW8</accession>
<evidence type="ECO:0000313" key="2">
    <source>
        <dbReference type="Proteomes" id="UP000177029"/>
    </source>
</evidence>
<dbReference type="AlphaFoldDB" id="A0A1F8DNW8"/>
<dbReference type="STRING" id="1802555.A2755_03925"/>
<dbReference type="EMBL" id="MGIP01000026">
    <property type="protein sequence ID" value="OGM90310.1"/>
    <property type="molecule type" value="Genomic_DNA"/>
</dbReference>
<gene>
    <name evidence="1" type="ORF">A2755_03925</name>
</gene>
<evidence type="ECO:0000313" key="1">
    <source>
        <dbReference type="EMBL" id="OGM90310.1"/>
    </source>
</evidence>